<organism evidence="8 9">
    <name type="scientific">Acanthosepion pharaonis</name>
    <name type="common">Pharaoh cuttlefish</name>
    <name type="synonym">Sepia pharaonis</name>
    <dbReference type="NCBI Taxonomy" id="158019"/>
    <lineage>
        <taxon>Eukaryota</taxon>
        <taxon>Metazoa</taxon>
        <taxon>Spiralia</taxon>
        <taxon>Lophotrochozoa</taxon>
        <taxon>Mollusca</taxon>
        <taxon>Cephalopoda</taxon>
        <taxon>Coleoidea</taxon>
        <taxon>Decapodiformes</taxon>
        <taxon>Sepiida</taxon>
        <taxon>Sepiina</taxon>
        <taxon>Sepiidae</taxon>
        <taxon>Acanthosepion</taxon>
    </lineage>
</organism>
<sequence>MWIIFFILAAEIAVPALSVLDVMPKNGTELLLPTNSFQVNKDNRIAIARQAVFVTPQKIIPLQIRCVINCLQKTVANVEAIFKVEFSTMSLPTPKQTPTYKWKLFRKNTKQNILTLPEDNTKPDVKLSAGLLEEDVSYHLEVILDNLNGYDKSYAILDLKTNKAPENGSCTVDPMNGTAVNTFNVNCFDWQDPDGIWKYVIVFEVKENRFIIDETSK</sequence>
<dbReference type="AlphaFoldDB" id="A0A812CGM3"/>
<accession>A0A812CGM3</accession>
<evidence type="ECO:0000256" key="6">
    <source>
        <dbReference type="SAM" id="SignalP"/>
    </source>
</evidence>
<dbReference type="Pfam" id="PF02010">
    <property type="entry name" value="REJ"/>
    <property type="match status" value="1"/>
</dbReference>
<evidence type="ECO:0000313" key="9">
    <source>
        <dbReference type="Proteomes" id="UP000597762"/>
    </source>
</evidence>
<keyword evidence="6" id="KW-0732">Signal</keyword>
<dbReference type="PANTHER" id="PTHR46730:SF1">
    <property type="entry name" value="PLAT DOMAIN-CONTAINING PROTEIN"/>
    <property type="match status" value="1"/>
</dbReference>
<protein>
    <recommendedName>
        <fullName evidence="7">PKD/REJ-like domain-containing protein</fullName>
    </recommendedName>
</protein>
<evidence type="ECO:0000256" key="5">
    <source>
        <dbReference type="ARBA" id="ARBA00023136"/>
    </source>
</evidence>
<comment type="subcellular location">
    <subcellularLocation>
        <location evidence="1">Membrane</location>
    </subcellularLocation>
</comment>
<dbReference type="GO" id="GO:0005261">
    <property type="term" value="F:monoatomic cation channel activity"/>
    <property type="evidence" value="ECO:0007669"/>
    <property type="project" value="TreeGrafter"/>
</dbReference>
<keyword evidence="5" id="KW-0472">Membrane</keyword>
<proteinExistence type="predicted"/>
<reference evidence="8" key="1">
    <citation type="submission" date="2021-01" db="EMBL/GenBank/DDBJ databases">
        <authorList>
            <person name="Li R."/>
            <person name="Bekaert M."/>
        </authorList>
    </citation>
    <scope>NUCLEOTIDE SEQUENCE</scope>
    <source>
        <strain evidence="8">Farmed</strain>
    </source>
</reference>
<keyword evidence="3" id="KW-0677">Repeat</keyword>
<keyword evidence="4" id="KW-1133">Transmembrane helix</keyword>
<feature type="chain" id="PRO_5032308116" description="PKD/REJ-like domain-containing protein" evidence="6">
    <location>
        <begin position="19"/>
        <end position="217"/>
    </location>
</feature>
<evidence type="ECO:0000256" key="2">
    <source>
        <dbReference type="ARBA" id="ARBA00022692"/>
    </source>
</evidence>
<dbReference type="InterPro" id="IPR002859">
    <property type="entry name" value="PKD/REJ-like"/>
</dbReference>
<evidence type="ECO:0000256" key="1">
    <source>
        <dbReference type="ARBA" id="ARBA00004370"/>
    </source>
</evidence>
<dbReference type="GO" id="GO:0005886">
    <property type="term" value="C:plasma membrane"/>
    <property type="evidence" value="ECO:0007669"/>
    <property type="project" value="TreeGrafter"/>
</dbReference>
<dbReference type="EMBL" id="CAHIKZ030001456">
    <property type="protein sequence ID" value="CAE1264794.1"/>
    <property type="molecule type" value="Genomic_DNA"/>
</dbReference>
<feature type="signal peptide" evidence="6">
    <location>
        <begin position="1"/>
        <end position="18"/>
    </location>
</feature>
<dbReference type="OrthoDB" id="6155349at2759"/>
<evidence type="ECO:0000313" key="8">
    <source>
        <dbReference type="EMBL" id="CAE1264794.1"/>
    </source>
</evidence>
<keyword evidence="2" id="KW-0812">Transmembrane</keyword>
<dbReference type="PANTHER" id="PTHR46730">
    <property type="entry name" value="POLYCYSTIN-1"/>
    <property type="match status" value="1"/>
</dbReference>
<name>A0A812CGM3_ACAPH</name>
<keyword evidence="9" id="KW-1185">Reference proteome</keyword>
<evidence type="ECO:0000259" key="7">
    <source>
        <dbReference type="Pfam" id="PF02010"/>
    </source>
</evidence>
<dbReference type="Proteomes" id="UP000597762">
    <property type="component" value="Unassembled WGS sequence"/>
</dbReference>
<evidence type="ECO:0000256" key="4">
    <source>
        <dbReference type="ARBA" id="ARBA00022989"/>
    </source>
</evidence>
<evidence type="ECO:0000256" key="3">
    <source>
        <dbReference type="ARBA" id="ARBA00022737"/>
    </source>
</evidence>
<feature type="domain" description="PKD/REJ-like" evidence="7">
    <location>
        <begin position="38"/>
        <end position="201"/>
    </location>
</feature>
<gene>
    <name evidence="8" type="ORF">SPHA_34358</name>
</gene>
<dbReference type="GO" id="GO:0006816">
    <property type="term" value="P:calcium ion transport"/>
    <property type="evidence" value="ECO:0007669"/>
    <property type="project" value="TreeGrafter"/>
</dbReference>
<comment type="caution">
    <text evidence="8">The sequence shown here is derived from an EMBL/GenBank/DDBJ whole genome shotgun (WGS) entry which is preliminary data.</text>
</comment>